<reference evidence="4 5" key="1">
    <citation type="submission" date="2019-03" db="EMBL/GenBank/DDBJ databases">
        <title>Genomic Encyclopedia of Archaeal and Bacterial Type Strains, Phase II (KMG-II): from individual species to whole genera.</title>
        <authorList>
            <person name="Goeker M."/>
        </authorList>
    </citation>
    <scope>NUCLEOTIDE SEQUENCE [LARGE SCALE GENOMIC DNA]</scope>
    <source>
        <strain evidence="4 5">DSM 18435</strain>
    </source>
</reference>
<dbReference type="GO" id="GO:0008713">
    <property type="term" value="F:ADP-heptose-lipopolysaccharide heptosyltransferase activity"/>
    <property type="evidence" value="ECO:0007669"/>
    <property type="project" value="TreeGrafter"/>
</dbReference>
<keyword evidence="1" id="KW-0328">Glycosyltransferase</keyword>
<keyword evidence="3" id="KW-0472">Membrane</keyword>
<organism evidence="4 5">
    <name type="scientific">Zeaxanthinibacter enoshimensis</name>
    <dbReference type="NCBI Taxonomy" id="392009"/>
    <lineage>
        <taxon>Bacteria</taxon>
        <taxon>Pseudomonadati</taxon>
        <taxon>Bacteroidota</taxon>
        <taxon>Flavobacteriia</taxon>
        <taxon>Flavobacteriales</taxon>
        <taxon>Flavobacteriaceae</taxon>
        <taxon>Zeaxanthinibacter</taxon>
    </lineage>
</organism>
<evidence type="ECO:0000256" key="2">
    <source>
        <dbReference type="ARBA" id="ARBA00022679"/>
    </source>
</evidence>
<evidence type="ECO:0000256" key="1">
    <source>
        <dbReference type="ARBA" id="ARBA00022676"/>
    </source>
</evidence>
<dbReference type="InterPro" id="IPR002201">
    <property type="entry name" value="Glyco_trans_9"/>
</dbReference>
<keyword evidence="2 4" id="KW-0808">Transferase</keyword>
<keyword evidence="5" id="KW-1185">Reference proteome</keyword>
<dbReference type="Gene3D" id="3.40.50.2000">
    <property type="entry name" value="Glycogen Phosphorylase B"/>
    <property type="match status" value="2"/>
</dbReference>
<evidence type="ECO:0000256" key="3">
    <source>
        <dbReference type="SAM" id="Phobius"/>
    </source>
</evidence>
<dbReference type="GO" id="GO:0005829">
    <property type="term" value="C:cytosol"/>
    <property type="evidence" value="ECO:0007669"/>
    <property type="project" value="TreeGrafter"/>
</dbReference>
<dbReference type="SUPFAM" id="SSF53756">
    <property type="entry name" value="UDP-Glycosyltransferase/glycogen phosphorylase"/>
    <property type="match status" value="1"/>
</dbReference>
<keyword evidence="3" id="KW-0812">Transmembrane</keyword>
<evidence type="ECO:0000313" key="4">
    <source>
        <dbReference type="EMBL" id="TDQ32760.1"/>
    </source>
</evidence>
<evidence type="ECO:0000313" key="5">
    <source>
        <dbReference type="Proteomes" id="UP000295468"/>
    </source>
</evidence>
<name>A0A4R6TNS1_9FLAO</name>
<dbReference type="GO" id="GO:0009244">
    <property type="term" value="P:lipopolysaccharide core region biosynthetic process"/>
    <property type="evidence" value="ECO:0007669"/>
    <property type="project" value="TreeGrafter"/>
</dbReference>
<protein>
    <submittedName>
        <fullName evidence="4">ADP-heptose:LPS heptosyltransferase</fullName>
    </submittedName>
</protein>
<dbReference type="PANTHER" id="PTHR30160:SF22">
    <property type="entry name" value="LIPOPOLYSACCHARIDE CORE BIOSYNTHESIS PROTEIN"/>
    <property type="match status" value="1"/>
</dbReference>
<proteinExistence type="predicted"/>
<dbReference type="PANTHER" id="PTHR30160">
    <property type="entry name" value="TETRAACYLDISACCHARIDE 4'-KINASE-RELATED"/>
    <property type="match status" value="1"/>
</dbReference>
<sequence length="347" mass="39081">MVKNKKRPLIVIRLSAMGDVAMTVPVLLAFRKKYPGTPITFITRPFFGKIIRQVPGVDVYNTDLQGRHKGITGLWRLARDIRGMAPIGIADLHGVLRTHLLRVFTLFMAFPFRQINKGRAEKKALTARVKKNFKPLKTTFERYAEVFSKLGFPIELSDTDVLEKQALPQAWIRQLGQDKKKWIGIAPFAAFPGKQYPIGKMEEVVRQLASRGEHSLFLFGGGDKERQVMTEWEKKYPSCINLAGKSSFEEELALISRLDLMLAMDSGNAHLAAMYGVPTLTLWGVTHPYAGFYPFMQDPGFSLLADRNQYPEIPTSVYGKRLPEGYENAMSTISVNAVLKKITEITG</sequence>
<keyword evidence="3" id="KW-1133">Transmembrane helix</keyword>
<gene>
    <name evidence="4" type="ORF">CLV82_0593</name>
</gene>
<dbReference type="AlphaFoldDB" id="A0A4R6TNS1"/>
<dbReference type="InterPro" id="IPR051199">
    <property type="entry name" value="LPS_LOS_Heptosyltrfase"/>
</dbReference>
<dbReference type="EMBL" id="SNYI01000001">
    <property type="protein sequence ID" value="TDQ32760.1"/>
    <property type="molecule type" value="Genomic_DNA"/>
</dbReference>
<dbReference type="RefSeq" id="WP_243744127.1">
    <property type="nucleotide sequence ID" value="NZ_SNYI01000001.1"/>
</dbReference>
<accession>A0A4R6TNS1</accession>
<dbReference type="CDD" id="cd03789">
    <property type="entry name" value="GT9_LPS_heptosyltransferase"/>
    <property type="match status" value="1"/>
</dbReference>
<dbReference type="Proteomes" id="UP000295468">
    <property type="component" value="Unassembled WGS sequence"/>
</dbReference>
<comment type="caution">
    <text evidence="4">The sequence shown here is derived from an EMBL/GenBank/DDBJ whole genome shotgun (WGS) entry which is preliminary data.</text>
</comment>
<feature type="transmembrane region" description="Helical" evidence="3">
    <location>
        <begin position="12"/>
        <end position="30"/>
    </location>
</feature>
<dbReference type="Pfam" id="PF01075">
    <property type="entry name" value="Glyco_transf_9"/>
    <property type="match status" value="1"/>
</dbReference>